<evidence type="ECO:0000256" key="1">
    <source>
        <dbReference type="ARBA" id="ARBA00010679"/>
    </source>
</evidence>
<dbReference type="AlphaFoldDB" id="A0AAD1XE30"/>
<dbReference type="Pfam" id="PF00730">
    <property type="entry name" value="HhH-GPD"/>
    <property type="match status" value="1"/>
</dbReference>
<dbReference type="InterPro" id="IPR011257">
    <property type="entry name" value="DNA_glycosylase"/>
</dbReference>
<evidence type="ECO:0000256" key="2">
    <source>
        <dbReference type="ARBA" id="ARBA00012720"/>
    </source>
</evidence>
<dbReference type="GO" id="GO:0005634">
    <property type="term" value="C:nucleus"/>
    <property type="evidence" value="ECO:0007669"/>
    <property type="project" value="TreeGrafter"/>
</dbReference>
<keyword evidence="6" id="KW-0456">Lyase</keyword>
<comment type="similarity">
    <text evidence="1">Belongs to the type-1 OGG1 family.</text>
</comment>
<reference evidence="12" key="1">
    <citation type="submission" date="2023-07" db="EMBL/GenBank/DDBJ databases">
        <authorList>
            <consortium name="AG Swart"/>
            <person name="Singh M."/>
            <person name="Singh A."/>
            <person name="Seah K."/>
            <person name="Emmerich C."/>
        </authorList>
    </citation>
    <scope>NUCLEOTIDE SEQUENCE</scope>
    <source>
        <strain evidence="12">DP1</strain>
    </source>
</reference>
<keyword evidence="3" id="KW-0227">DNA damage</keyword>
<feature type="region of interest" description="Disordered" evidence="10">
    <location>
        <begin position="364"/>
        <end position="388"/>
    </location>
</feature>
<evidence type="ECO:0000256" key="4">
    <source>
        <dbReference type="ARBA" id="ARBA00022801"/>
    </source>
</evidence>
<evidence type="ECO:0000256" key="10">
    <source>
        <dbReference type="SAM" id="MobiDB-lite"/>
    </source>
</evidence>
<dbReference type="SUPFAM" id="SSF55945">
    <property type="entry name" value="TATA-box binding protein-like"/>
    <property type="match status" value="1"/>
</dbReference>
<gene>
    <name evidence="12" type="ORF">ECRASSUSDP1_LOCUS12490</name>
</gene>
<dbReference type="Proteomes" id="UP001295684">
    <property type="component" value="Unassembled WGS sequence"/>
</dbReference>
<dbReference type="InterPro" id="IPR023170">
    <property type="entry name" value="HhH_base_excis_C"/>
</dbReference>
<accession>A0AAD1XE30</accession>
<evidence type="ECO:0000256" key="8">
    <source>
        <dbReference type="ARBA" id="ARBA00023295"/>
    </source>
</evidence>
<comment type="caution">
    <text evidence="12">The sequence shown here is derived from an EMBL/GenBank/DDBJ whole genome shotgun (WGS) entry which is preliminary data.</text>
</comment>
<evidence type="ECO:0000256" key="6">
    <source>
        <dbReference type="ARBA" id="ARBA00023239"/>
    </source>
</evidence>
<dbReference type="EMBL" id="CAMPGE010012403">
    <property type="protein sequence ID" value="CAI2371170.1"/>
    <property type="molecule type" value="Genomic_DNA"/>
</dbReference>
<dbReference type="SMART" id="SM00478">
    <property type="entry name" value="ENDO3c"/>
    <property type="match status" value="1"/>
</dbReference>
<dbReference type="InterPro" id="IPR052054">
    <property type="entry name" value="Oxidative_DNA_repair_enzyme"/>
</dbReference>
<evidence type="ECO:0000256" key="5">
    <source>
        <dbReference type="ARBA" id="ARBA00023204"/>
    </source>
</evidence>
<dbReference type="SUPFAM" id="SSF48150">
    <property type="entry name" value="DNA-glycosylase"/>
    <property type="match status" value="1"/>
</dbReference>
<keyword evidence="4" id="KW-0378">Hydrolase</keyword>
<evidence type="ECO:0000256" key="3">
    <source>
        <dbReference type="ARBA" id="ARBA00022763"/>
    </source>
</evidence>
<keyword evidence="8" id="KW-0326">Glycosidase</keyword>
<comment type="catalytic activity">
    <reaction evidence="9">
        <text>2'-deoxyribonucleotide-(2'-deoxyribose 5'-phosphate)-2'-deoxyribonucleotide-DNA = a 3'-end 2'-deoxyribonucleotide-(2,3-dehydro-2,3-deoxyribose 5'-phosphate)-DNA + a 5'-end 5'-phospho-2'-deoxyribonucleoside-DNA + H(+)</text>
        <dbReference type="Rhea" id="RHEA:66592"/>
        <dbReference type="Rhea" id="RHEA-COMP:13180"/>
        <dbReference type="Rhea" id="RHEA-COMP:16897"/>
        <dbReference type="Rhea" id="RHEA-COMP:17067"/>
        <dbReference type="ChEBI" id="CHEBI:15378"/>
        <dbReference type="ChEBI" id="CHEBI:136412"/>
        <dbReference type="ChEBI" id="CHEBI:157695"/>
        <dbReference type="ChEBI" id="CHEBI:167181"/>
        <dbReference type="EC" id="4.2.99.18"/>
    </reaction>
</comment>
<feature type="domain" description="HhH-GPD" evidence="11">
    <location>
        <begin position="135"/>
        <end position="352"/>
    </location>
</feature>
<dbReference type="PANTHER" id="PTHR10242:SF2">
    <property type="entry name" value="N-GLYCOSYLASE_DNA LYASE"/>
    <property type="match status" value="1"/>
</dbReference>
<sequence length="388" mass="44899">MSNWIKLSLGVPNIKGRQLVLSNTLVNGQCFNWYALREHDYVGVLGQYLIRIQQDMKDCDIQFRYHTHKKYKDEGDEDDQVHSLLLDYFQMNEVNLEDLYTTWSNDKHFASIGPCIPGLRILRQDPWECTMSFLVSQNNNIKRITGLMLKIRSSYGERIGDLDTVLDEDEEFEDFTVSEFYTFPTLDQLSKAKEADFRALGLGYRAKYMEASCKIIQKKGGEDWIRNLRLDLNSKKKENSKEEENDDEEELNRKTQDETPKKSQLTLENLESIRAQLVELKGVGNKVADCISLFSLNCLNSVPVDTHVAQIAKRVYGMSESNAKNYPKVVDLFYQKFGTYCGWAHSVLFAAELPQYKPLLETKKKGKRKEKDLKLSEDPGQKKIKILK</sequence>
<keyword evidence="13" id="KW-1185">Reference proteome</keyword>
<dbReference type="GO" id="GO:0140078">
    <property type="term" value="F:class I DNA-(apurinic or apyrimidinic site) endonuclease activity"/>
    <property type="evidence" value="ECO:0007669"/>
    <property type="project" value="UniProtKB-EC"/>
</dbReference>
<evidence type="ECO:0000313" key="12">
    <source>
        <dbReference type="EMBL" id="CAI2371170.1"/>
    </source>
</evidence>
<feature type="region of interest" description="Disordered" evidence="10">
    <location>
        <begin position="236"/>
        <end position="265"/>
    </location>
</feature>
<evidence type="ECO:0000313" key="13">
    <source>
        <dbReference type="Proteomes" id="UP001295684"/>
    </source>
</evidence>
<name>A0AAD1XE30_EUPCR</name>
<dbReference type="CDD" id="cd00056">
    <property type="entry name" value="ENDO3c"/>
    <property type="match status" value="1"/>
</dbReference>
<dbReference type="InterPro" id="IPR003265">
    <property type="entry name" value="HhH-GPD_domain"/>
</dbReference>
<dbReference type="EC" id="4.2.99.18" evidence="2"/>
<dbReference type="GO" id="GO:0003684">
    <property type="term" value="F:damaged DNA binding"/>
    <property type="evidence" value="ECO:0007669"/>
    <property type="project" value="InterPro"/>
</dbReference>
<dbReference type="Gene3D" id="1.10.1670.10">
    <property type="entry name" value="Helix-hairpin-Helix base-excision DNA repair enzymes (C-terminal)"/>
    <property type="match status" value="1"/>
</dbReference>
<protein>
    <recommendedName>
        <fullName evidence="2">DNA-(apurinic or apyrimidinic site) lyase</fullName>
        <ecNumber evidence="2">4.2.99.18</ecNumber>
    </recommendedName>
</protein>
<keyword evidence="7" id="KW-0511">Multifunctional enzyme</keyword>
<evidence type="ECO:0000256" key="7">
    <source>
        <dbReference type="ARBA" id="ARBA00023268"/>
    </source>
</evidence>
<dbReference type="InterPro" id="IPR012904">
    <property type="entry name" value="OGG_N"/>
</dbReference>
<proteinExistence type="inferred from homology"/>
<feature type="compositionally biased region" description="Basic and acidic residues" evidence="10">
    <location>
        <begin position="251"/>
        <end position="261"/>
    </location>
</feature>
<dbReference type="GO" id="GO:0034039">
    <property type="term" value="F:8-oxo-7,8-dihydroguanine DNA N-glycosylase activity"/>
    <property type="evidence" value="ECO:0007669"/>
    <property type="project" value="TreeGrafter"/>
</dbReference>
<evidence type="ECO:0000259" key="11">
    <source>
        <dbReference type="SMART" id="SM00478"/>
    </source>
</evidence>
<dbReference type="GO" id="GO:0006285">
    <property type="term" value="P:base-excision repair, AP site formation"/>
    <property type="evidence" value="ECO:0007669"/>
    <property type="project" value="TreeGrafter"/>
</dbReference>
<organism evidence="12 13">
    <name type="scientific">Euplotes crassus</name>
    <dbReference type="NCBI Taxonomy" id="5936"/>
    <lineage>
        <taxon>Eukaryota</taxon>
        <taxon>Sar</taxon>
        <taxon>Alveolata</taxon>
        <taxon>Ciliophora</taxon>
        <taxon>Intramacronucleata</taxon>
        <taxon>Spirotrichea</taxon>
        <taxon>Hypotrichia</taxon>
        <taxon>Euplotida</taxon>
        <taxon>Euplotidae</taxon>
        <taxon>Moneuplotes</taxon>
    </lineage>
</organism>
<evidence type="ECO:0000256" key="9">
    <source>
        <dbReference type="ARBA" id="ARBA00044632"/>
    </source>
</evidence>
<dbReference type="GO" id="GO:0006289">
    <property type="term" value="P:nucleotide-excision repair"/>
    <property type="evidence" value="ECO:0007669"/>
    <property type="project" value="InterPro"/>
</dbReference>
<dbReference type="Gene3D" id="1.10.340.30">
    <property type="entry name" value="Hypothetical protein, domain 2"/>
    <property type="match status" value="1"/>
</dbReference>
<dbReference type="Gene3D" id="3.30.310.260">
    <property type="match status" value="1"/>
</dbReference>
<keyword evidence="5" id="KW-0234">DNA repair</keyword>
<dbReference type="PANTHER" id="PTHR10242">
    <property type="entry name" value="8-OXOGUANINE DNA GLYCOSYLASE"/>
    <property type="match status" value="1"/>
</dbReference>
<feature type="compositionally biased region" description="Basic and acidic residues" evidence="10">
    <location>
        <begin position="369"/>
        <end position="381"/>
    </location>
</feature>
<dbReference type="Pfam" id="PF07934">
    <property type="entry name" value="OGG_N"/>
    <property type="match status" value="1"/>
</dbReference>